<feature type="transmembrane region" description="Helical" evidence="7">
    <location>
        <begin position="9"/>
        <end position="30"/>
    </location>
</feature>
<feature type="domain" description="ABC transmembrane type-1" evidence="8">
    <location>
        <begin position="94"/>
        <end position="303"/>
    </location>
</feature>
<comment type="similarity">
    <text evidence="7">Belongs to the binding-protein-dependent transport system permease family.</text>
</comment>
<feature type="transmembrane region" description="Helical" evidence="7">
    <location>
        <begin position="235"/>
        <end position="256"/>
    </location>
</feature>
<feature type="transmembrane region" description="Helical" evidence="7">
    <location>
        <begin position="171"/>
        <end position="199"/>
    </location>
</feature>
<dbReference type="HOGENOM" id="CLU_036879_1_2_14"/>
<keyword evidence="5 7" id="KW-1133">Transmembrane helix</keyword>
<dbReference type="Gene3D" id="1.10.3720.10">
    <property type="entry name" value="MetI-like"/>
    <property type="match status" value="1"/>
</dbReference>
<keyword evidence="3" id="KW-1003">Cell membrane</keyword>
<dbReference type="SUPFAM" id="SSF161098">
    <property type="entry name" value="MetI-like"/>
    <property type="match status" value="1"/>
</dbReference>
<evidence type="ECO:0000259" key="8">
    <source>
        <dbReference type="PROSITE" id="PS50928"/>
    </source>
</evidence>
<dbReference type="InterPro" id="IPR035906">
    <property type="entry name" value="MetI-like_sf"/>
</dbReference>
<keyword evidence="2 7" id="KW-0813">Transport</keyword>
<evidence type="ECO:0000313" key="10">
    <source>
        <dbReference type="Proteomes" id="UP000002522"/>
    </source>
</evidence>
<dbReference type="InterPro" id="IPR000515">
    <property type="entry name" value="MetI-like"/>
</dbReference>
<dbReference type="Pfam" id="PF00528">
    <property type="entry name" value="BPD_transp_1"/>
    <property type="match status" value="1"/>
</dbReference>
<dbReference type="Proteomes" id="UP000002522">
    <property type="component" value="Chromosome"/>
</dbReference>
<dbReference type="PANTHER" id="PTHR30465:SF0">
    <property type="entry name" value="OLIGOPEPTIDE TRANSPORT SYSTEM PERMEASE PROTEIN APPB"/>
    <property type="match status" value="1"/>
</dbReference>
<proteinExistence type="inferred from homology"/>
<evidence type="ECO:0000256" key="1">
    <source>
        <dbReference type="ARBA" id="ARBA00004651"/>
    </source>
</evidence>
<evidence type="ECO:0000256" key="5">
    <source>
        <dbReference type="ARBA" id="ARBA00022989"/>
    </source>
</evidence>
<dbReference type="GO" id="GO:0005886">
    <property type="term" value="C:plasma membrane"/>
    <property type="evidence" value="ECO:0007669"/>
    <property type="project" value="UniProtKB-SubCell"/>
</dbReference>
<feature type="transmembrane region" description="Helical" evidence="7">
    <location>
        <begin position="98"/>
        <end position="122"/>
    </location>
</feature>
<keyword evidence="10" id="KW-1185">Reference proteome</keyword>
<dbReference type="EMBL" id="BA000026">
    <property type="protein sequence ID" value="BAC44669.1"/>
    <property type="molecule type" value="Genomic_DNA"/>
</dbReference>
<name>Q8EUP3_MALP2</name>
<dbReference type="GO" id="GO:0055085">
    <property type="term" value="P:transmembrane transport"/>
    <property type="evidence" value="ECO:0007669"/>
    <property type="project" value="InterPro"/>
</dbReference>
<dbReference type="FunCoup" id="Q8EUP3">
    <property type="interactions" value="113"/>
</dbReference>
<dbReference type="PANTHER" id="PTHR30465">
    <property type="entry name" value="INNER MEMBRANE ABC TRANSPORTER"/>
    <property type="match status" value="1"/>
</dbReference>
<evidence type="ECO:0000256" key="4">
    <source>
        <dbReference type="ARBA" id="ARBA00022692"/>
    </source>
</evidence>
<keyword evidence="6 7" id="KW-0472">Membrane</keyword>
<dbReference type="CDD" id="cd06261">
    <property type="entry name" value="TM_PBP2"/>
    <property type="match status" value="1"/>
</dbReference>
<keyword evidence="4 7" id="KW-0812">Transmembrane</keyword>
<gene>
    <name evidence="9" type="ordered locus">MYPE8780</name>
</gene>
<evidence type="ECO:0000256" key="2">
    <source>
        <dbReference type="ARBA" id="ARBA00022448"/>
    </source>
</evidence>
<dbReference type="STRING" id="272633.gene:10732000"/>
<dbReference type="AlphaFoldDB" id="Q8EUP3"/>
<sequence length="414" mass="46305">MAKYIIKRLLFAVLALFILMSIVFFLMAALPTIPITRVQGETTEAYNAKLESIGWFDPAIIRYFKYWGKFFDGSFGVVFQREGTPLVTYFFQNIPNTLYIALIAYILAIALGFLFGIVSAVYRGKWQDTLINVISVVLISVPSFIVGILLLKLAGVIGLPQNYMNFDHPLFNFGTFVGSSIMPILSLTFGLASTLTYYVRNELVEVLSQDYIKTAMSKGLTKTQIIFRHGIRNSLIPALSILGPSFLSVISGSIVIETIFGVKGIANMLFTSVVSNQFYVVMFQTFFISSLYFLINLSLDVIFTFVDPRIKLAEASQASITNLVKSTVLRLNWIKNFQKAANNPSYKLVTPQDSLFLSLNELNAINYKSKKVVVNQAIKDKYNLNDETQFLVVGKNILKIETLKTENASEGSQG</sequence>
<reference evidence="9 10" key="1">
    <citation type="journal article" date="2002" name="Nucleic Acids Res.">
        <title>The complete genomic sequence of Mycoplasma penetrans, an intracellular bacterial pathogen in humans.</title>
        <authorList>
            <person name="Sasaki Y."/>
            <person name="Ishikawa J."/>
            <person name="Yamashita A."/>
            <person name="Oshima K."/>
            <person name="Kenri T."/>
            <person name="Furuya K."/>
            <person name="Yoshino C."/>
            <person name="Horino A."/>
            <person name="Shiba T."/>
            <person name="Sasaki T."/>
            <person name="Hattori M."/>
        </authorList>
    </citation>
    <scope>NUCLEOTIDE SEQUENCE [LARGE SCALE GENOMIC DNA]</scope>
    <source>
        <strain evidence="9 10">HF-2</strain>
    </source>
</reference>
<evidence type="ECO:0000256" key="6">
    <source>
        <dbReference type="ARBA" id="ARBA00023136"/>
    </source>
</evidence>
<comment type="subcellular location">
    <subcellularLocation>
        <location evidence="1 7">Cell membrane</location>
        <topology evidence="1 7">Multi-pass membrane protein</topology>
    </subcellularLocation>
</comment>
<dbReference type="RefSeq" id="WP_011077698.1">
    <property type="nucleotide sequence ID" value="NC_004432.1"/>
</dbReference>
<feature type="transmembrane region" description="Helical" evidence="7">
    <location>
        <begin position="129"/>
        <end position="151"/>
    </location>
</feature>
<protein>
    <submittedName>
        <fullName evidence="9">Oligopeptide ABC transporter permease protein</fullName>
    </submittedName>
</protein>
<dbReference type="eggNOG" id="COG0601">
    <property type="taxonomic scope" value="Bacteria"/>
</dbReference>
<feature type="transmembrane region" description="Helical" evidence="7">
    <location>
        <begin position="276"/>
        <end position="295"/>
    </location>
</feature>
<evidence type="ECO:0000256" key="3">
    <source>
        <dbReference type="ARBA" id="ARBA00022475"/>
    </source>
</evidence>
<evidence type="ECO:0000313" key="9">
    <source>
        <dbReference type="EMBL" id="BAC44669.1"/>
    </source>
</evidence>
<dbReference type="InParanoid" id="Q8EUP3"/>
<dbReference type="PROSITE" id="PS50928">
    <property type="entry name" value="ABC_TM1"/>
    <property type="match status" value="1"/>
</dbReference>
<evidence type="ECO:0000256" key="7">
    <source>
        <dbReference type="RuleBase" id="RU363032"/>
    </source>
</evidence>
<dbReference type="KEGG" id="mpe:MYPE8780"/>
<organism evidence="9 10">
    <name type="scientific">Malacoplasma penetrans (strain HF-2)</name>
    <name type="common">Mycoplasma penetrans</name>
    <dbReference type="NCBI Taxonomy" id="272633"/>
    <lineage>
        <taxon>Bacteria</taxon>
        <taxon>Bacillati</taxon>
        <taxon>Mycoplasmatota</taxon>
        <taxon>Mycoplasmoidales</taxon>
        <taxon>Mycoplasmoidaceae</taxon>
        <taxon>Malacoplasma</taxon>
    </lineage>
</organism>
<accession>Q8EUP3</accession>